<dbReference type="OrthoDB" id="2663921at2"/>
<evidence type="ECO:0000313" key="3">
    <source>
        <dbReference type="EMBL" id="OAB44066.1"/>
    </source>
</evidence>
<dbReference type="SUPFAM" id="SSF55383">
    <property type="entry name" value="Copper amine oxidase, domain N"/>
    <property type="match status" value="1"/>
</dbReference>
<dbReference type="AlphaFoldDB" id="A0A162K7A6"/>
<evidence type="ECO:0000259" key="2">
    <source>
        <dbReference type="Pfam" id="PF07833"/>
    </source>
</evidence>
<organism evidence="3 4">
    <name type="scientific">Paenibacillus antarcticus</name>
    <dbReference type="NCBI Taxonomy" id="253703"/>
    <lineage>
        <taxon>Bacteria</taxon>
        <taxon>Bacillati</taxon>
        <taxon>Bacillota</taxon>
        <taxon>Bacilli</taxon>
        <taxon>Bacillales</taxon>
        <taxon>Paenibacillaceae</taxon>
        <taxon>Paenibacillus</taxon>
    </lineage>
</organism>
<feature type="chain" id="PRO_5038814886" description="Copper amine oxidase-like N-terminal domain-containing protein" evidence="1">
    <location>
        <begin position="26"/>
        <end position="1040"/>
    </location>
</feature>
<gene>
    <name evidence="3" type="ORF">PBAT_15725</name>
</gene>
<accession>A0A162K7A6</accession>
<dbReference type="Gene3D" id="3.30.457.10">
    <property type="entry name" value="Copper amine oxidase-like, N-terminal domain"/>
    <property type="match status" value="1"/>
</dbReference>
<proteinExistence type="predicted"/>
<feature type="domain" description="Copper amine oxidase-like N-terminal" evidence="2">
    <location>
        <begin position="32"/>
        <end position="139"/>
    </location>
</feature>
<comment type="caution">
    <text evidence="3">The sequence shown here is derived from an EMBL/GenBank/DDBJ whole genome shotgun (WGS) entry which is preliminary data.</text>
</comment>
<name>A0A162K7A6_9BACL</name>
<keyword evidence="4" id="KW-1185">Reference proteome</keyword>
<dbReference type="Pfam" id="PF07833">
    <property type="entry name" value="Cu_amine_oxidN1"/>
    <property type="match status" value="1"/>
</dbReference>
<sequence length="1040" mass="109643">MKKMVSIIVASILVGSGLLQSQVQAAAPIGIYINGVKLSTDQAPVVVSSRALLPLRAIFEALDATVDWNSKTKVVTANKDGNTIVLKLGANTATINNSTVSLDVPVQSIKGRTMIPVRFVSEALGESVDWNSATQRVTITTSTEVNPVSYVNTRVNGQSGNGSDLNVSFPKAAKENNVGEYRIFVVKSGASSSFNVTTALSNYNYTSVPVQGRDVALTLSYQAKDTSGELIKANQSYNVYVLTVGKGSTSSILSNASQTVTLSVGSPVAAVTSVTPTDVSEYGDGRDMKVTFTKPQIDNNIANYRVMVVKTANASKFDVTTANGVTSNNYTTVNKSGTTLTTTLTSSSRDTAGDLIKNGVSYTVFVLSVSNNSNAYSNKLSSGSSITLNNNPVVAPVITRVDDVSDYGDGRDLRVSFNKVSEESRLGSYRIYVVKENNAYNFNLNTANAVSSANYTYVSKTGYNISQSLASSARDVDGAAIRSGVSYRVFVMSVGSGNYAGNNVLSSYSSAIVLSGNYNVSAVTSLGVNDVSDYNDGRDLRVSFNRVADESTISHYRVMVVKTGNVSNFSLTKANAVSSSNYTYVSKTGYNISQSLASSARDVDGAAIKNGVSYRVLVLSVGTGNNAGSNALSDYSSSITLSGNYNVSAVTNVGVNDVSDFNNGSDLQVSFNRINDESTINQYRVMVVKAENARYFDLSVANGVSSANYTNVSKTGYNISQSLGTTARDVDGAAIKNGVSYRVFVLSVGTGNNAGSNALSDNSSAITLSGNYNVSAVTNIGVNDVSDFNNGSDLQVSFNRIENESTISEYRVMIVKTKNESNFTPAIANQLPSSNYTAVKKIGKNINQILGSDARDVDGARIKNGERYRVYVLSVGTGSYIGNNALSSGSTDITLSSVVLVEGVTNFSATSVNKTGNASDIQVVFTASANESAVQEYRIMVVKSGEVSSFDLTKASNISFGNYIVVPTKQGGSISQFLQDTAKDTRGEVITTENGYNVFVLTVANGTVSTVNALSVASSIVQLSTPAVTSQATESVPTTP</sequence>
<evidence type="ECO:0000313" key="4">
    <source>
        <dbReference type="Proteomes" id="UP000077355"/>
    </source>
</evidence>
<dbReference type="Proteomes" id="UP000077355">
    <property type="component" value="Unassembled WGS sequence"/>
</dbReference>
<dbReference type="InterPro" id="IPR036582">
    <property type="entry name" value="Mao_N_sf"/>
</dbReference>
<reference evidence="3 4" key="1">
    <citation type="submission" date="2016-03" db="EMBL/GenBank/DDBJ databases">
        <title>Draft genome sequence of Paenibacillus antarcticus CECT 5836.</title>
        <authorList>
            <person name="Shin S.-K."/>
            <person name="Yi H."/>
        </authorList>
    </citation>
    <scope>NUCLEOTIDE SEQUENCE [LARGE SCALE GENOMIC DNA]</scope>
    <source>
        <strain evidence="3 4">CECT 5836</strain>
    </source>
</reference>
<protein>
    <recommendedName>
        <fullName evidence="2">Copper amine oxidase-like N-terminal domain-containing protein</fullName>
    </recommendedName>
</protein>
<dbReference type="EMBL" id="LVJI01000022">
    <property type="protein sequence ID" value="OAB44066.1"/>
    <property type="molecule type" value="Genomic_DNA"/>
</dbReference>
<dbReference type="InterPro" id="IPR012854">
    <property type="entry name" value="Cu_amine_oxidase-like_N"/>
</dbReference>
<keyword evidence="1" id="KW-0732">Signal</keyword>
<dbReference type="RefSeq" id="WP_068650899.1">
    <property type="nucleotide sequence ID" value="NZ_CP043611.1"/>
</dbReference>
<evidence type="ECO:0000256" key="1">
    <source>
        <dbReference type="SAM" id="SignalP"/>
    </source>
</evidence>
<feature type="signal peptide" evidence="1">
    <location>
        <begin position="1"/>
        <end position="25"/>
    </location>
</feature>